<dbReference type="SUPFAM" id="SSF142338">
    <property type="entry name" value="CofD-like"/>
    <property type="match status" value="1"/>
</dbReference>
<dbReference type="PANTHER" id="PTHR30135:SF3">
    <property type="entry name" value="GLUCONEOGENESIS FACTOR-RELATED"/>
    <property type="match status" value="1"/>
</dbReference>
<dbReference type="Pfam" id="PF01933">
    <property type="entry name" value="CofD"/>
    <property type="match status" value="1"/>
</dbReference>
<comment type="caution">
    <text evidence="3">The sequence shown here is derived from an EMBL/GenBank/DDBJ whole genome shotgun (WGS) entry which is preliminary data.</text>
</comment>
<dbReference type="InterPro" id="IPR010119">
    <property type="entry name" value="Gluconeogen_factor"/>
</dbReference>
<dbReference type="InterPro" id="IPR038136">
    <property type="entry name" value="CofD-like_dom_sf"/>
</dbReference>
<dbReference type="Gene3D" id="3.40.50.10680">
    <property type="entry name" value="CofD-like domains"/>
    <property type="match status" value="1"/>
</dbReference>
<dbReference type="STRING" id="1802624.A2982_01230"/>
<accession>A0A1F4V4D2</accession>
<dbReference type="PANTHER" id="PTHR30135">
    <property type="entry name" value="UNCHARACTERIZED PROTEIN YVCK-RELATED"/>
    <property type="match status" value="1"/>
</dbReference>
<sequence>MKNVVVIGGGTGTYTVLSGIKNIPGIAITAIVASTDSGGSTGILRDEYGQLPVGDLRQCLVALTPGPDESNILRKLFNYRFTKGDGLSGHSFGNLFLTALREVVKDDEEAILQATKILNIKGQVIPITYDKVQLVAEYSDGTISYGESMIDDPPKGHDCKTKITRMWTQPNSKISARAKQALDGADYIIIGPGDLYTSTLANFVVEGACLAVSRSKAKVIYIVNVVSKYGETHGFMASNYIDEIEKYILRRVDYVMLNSKSVNDEILRGYAKERAYPVEDDLQNDMRVIRRNLISGKIVKRRKGDKVKRSLLRHDITKLRKVIEEIITEKLTTNLGG</sequence>
<dbReference type="InterPro" id="IPR002882">
    <property type="entry name" value="CofD"/>
</dbReference>
<dbReference type="NCBIfam" id="TIGR01826">
    <property type="entry name" value="CofD_related"/>
    <property type="match status" value="1"/>
</dbReference>
<evidence type="ECO:0000256" key="2">
    <source>
        <dbReference type="HAMAP-Rule" id="MF_00973"/>
    </source>
</evidence>
<dbReference type="GO" id="GO:0043743">
    <property type="term" value="F:LPPG:FO 2-phospho-L-lactate transferase activity"/>
    <property type="evidence" value="ECO:0007669"/>
    <property type="project" value="InterPro"/>
</dbReference>
<evidence type="ECO:0000313" key="4">
    <source>
        <dbReference type="Proteomes" id="UP000178771"/>
    </source>
</evidence>
<name>A0A1F4V4D2_UNCKA</name>
<comment type="similarity">
    <text evidence="2">Belongs to the gluconeogenesis factor family.</text>
</comment>
<dbReference type="HAMAP" id="MF_00973">
    <property type="entry name" value="Gluconeogen_factor"/>
    <property type="match status" value="1"/>
</dbReference>
<reference evidence="3 4" key="1">
    <citation type="journal article" date="2016" name="Nat. Commun.">
        <title>Thousands of microbial genomes shed light on interconnected biogeochemical processes in an aquifer system.</title>
        <authorList>
            <person name="Anantharaman K."/>
            <person name="Brown C.T."/>
            <person name="Hug L.A."/>
            <person name="Sharon I."/>
            <person name="Castelle C.J."/>
            <person name="Probst A.J."/>
            <person name="Thomas B.C."/>
            <person name="Singh A."/>
            <person name="Wilkins M.J."/>
            <person name="Karaoz U."/>
            <person name="Brodie E.L."/>
            <person name="Williams K.H."/>
            <person name="Hubbard S.S."/>
            <person name="Banfield J.F."/>
        </authorList>
    </citation>
    <scope>NUCLEOTIDE SEQUENCE [LARGE SCALE GENOMIC DNA]</scope>
</reference>
<proteinExistence type="inferred from homology"/>
<dbReference type="CDD" id="cd07187">
    <property type="entry name" value="YvcK_like"/>
    <property type="match status" value="1"/>
</dbReference>
<comment type="subcellular location">
    <subcellularLocation>
        <location evidence="2">Cytoplasm</location>
    </subcellularLocation>
</comment>
<comment type="function">
    <text evidence="2">Required for morphogenesis under gluconeogenic growth conditions.</text>
</comment>
<evidence type="ECO:0000256" key="1">
    <source>
        <dbReference type="ARBA" id="ARBA00022490"/>
    </source>
</evidence>
<keyword evidence="1 2" id="KW-0963">Cytoplasm</keyword>
<gene>
    <name evidence="3" type="ORF">A2982_01230</name>
</gene>
<dbReference type="GO" id="GO:0005737">
    <property type="term" value="C:cytoplasm"/>
    <property type="evidence" value="ECO:0007669"/>
    <property type="project" value="UniProtKB-SubCell"/>
</dbReference>
<evidence type="ECO:0000313" key="3">
    <source>
        <dbReference type="EMBL" id="OGC51363.1"/>
    </source>
</evidence>
<dbReference type="EMBL" id="MEVH01000025">
    <property type="protein sequence ID" value="OGC51363.1"/>
    <property type="molecule type" value="Genomic_DNA"/>
</dbReference>
<dbReference type="Proteomes" id="UP000178771">
    <property type="component" value="Unassembled WGS sequence"/>
</dbReference>
<organism evidence="3 4">
    <name type="scientific">candidate division WWE3 bacterium RIFCSPLOWO2_01_FULL_39_13</name>
    <dbReference type="NCBI Taxonomy" id="1802624"/>
    <lineage>
        <taxon>Bacteria</taxon>
        <taxon>Katanobacteria</taxon>
    </lineage>
</organism>
<protein>
    <recommendedName>
        <fullName evidence="2">Putative gluconeogenesis factor</fullName>
    </recommendedName>
</protein>
<dbReference type="AlphaFoldDB" id="A0A1F4V4D2"/>
<dbReference type="GO" id="GO:0008360">
    <property type="term" value="P:regulation of cell shape"/>
    <property type="evidence" value="ECO:0007669"/>
    <property type="project" value="UniProtKB-UniRule"/>
</dbReference>